<comment type="caution">
    <text evidence="2">The sequence shown here is derived from an EMBL/GenBank/DDBJ whole genome shotgun (WGS) entry which is preliminary data.</text>
</comment>
<evidence type="ECO:0000313" key="3">
    <source>
        <dbReference type="Proteomes" id="UP001431209"/>
    </source>
</evidence>
<feature type="compositionally biased region" description="Basic and acidic residues" evidence="1">
    <location>
        <begin position="289"/>
        <end position="298"/>
    </location>
</feature>
<feature type="non-terminal residue" evidence="2">
    <location>
        <position position="404"/>
    </location>
</feature>
<name>A0AAW2ZN58_9EUKA</name>
<dbReference type="Proteomes" id="UP001431209">
    <property type="component" value="Unassembled WGS sequence"/>
</dbReference>
<keyword evidence="3" id="KW-1185">Reference proteome</keyword>
<dbReference type="EMBL" id="JAOPGA020001709">
    <property type="protein sequence ID" value="KAL0490684.1"/>
    <property type="molecule type" value="Genomic_DNA"/>
</dbReference>
<evidence type="ECO:0000313" key="2">
    <source>
        <dbReference type="EMBL" id="KAL0490684.1"/>
    </source>
</evidence>
<accession>A0AAW2ZN58</accession>
<feature type="region of interest" description="Disordered" evidence="1">
    <location>
        <begin position="289"/>
        <end position="317"/>
    </location>
</feature>
<proteinExistence type="predicted"/>
<reference evidence="2 3" key="1">
    <citation type="submission" date="2024-03" db="EMBL/GenBank/DDBJ databases">
        <title>The Acrasis kona genome and developmental transcriptomes reveal deep origins of eukaryotic multicellular pathways.</title>
        <authorList>
            <person name="Sheikh S."/>
            <person name="Fu C.-J."/>
            <person name="Brown M.W."/>
            <person name="Baldauf S.L."/>
        </authorList>
    </citation>
    <scope>NUCLEOTIDE SEQUENCE [LARGE SCALE GENOMIC DNA]</scope>
    <source>
        <strain evidence="2 3">ATCC MYA-3509</strain>
    </source>
</reference>
<gene>
    <name evidence="2" type="ORF">AKO1_009667</name>
</gene>
<dbReference type="AlphaFoldDB" id="A0AAW2ZN58"/>
<sequence>MRSSMMELVYLYGSKVVKDTDDSAVEGSVTAAHVAVAMGYLIHCAKVTEMLHLRLYRGLEALSQEVPIIKGKPPVFICDEVDVLTRANYSLQESFTGSELSFDEMISSSRNVLRYYVDLIRRFHSCSPNMSNVLNPKLNEVHKYLMTEFAPYATECSLTTLPTPQNVISTYMIPKSMVCLQFYTVDNGLTPFENNKVNSPRQEYLLKKRKKGEANMPMLSMFYVVKCGGAETPVAARSNSAASKKPPTSLPSELPDIGMISFEQESIRSLHNKLNNLLHAMNRHNVSTLKEHLEERPPSGKPSSKPARRAVASKTPSEASIIVPDGNVVNEIRGVRDQAVDQLVQTMFNAVSPSLPVETIEEFNKSINDVRVLLNDKHQVEALVHLYNYSAGGYMYKSDSTQDD</sequence>
<protein>
    <submittedName>
        <fullName evidence="2">Uncharacterized protein</fullName>
    </submittedName>
</protein>
<evidence type="ECO:0000256" key="1">
    <source>
        <dbReference type="SAM" id="MobiDB-lite"/>
    </source>
</evidence>
<organism evidence="2 3">
    <name type="scientific">Acrasis kona</name>
    <dbReference type="NCBI Taxonomy" id="1008807"/>
    <lineage>
        <taxon>Eukaryota</taxon>
        <taxon>Discoba</taxon>
        <taxon>Heterolobosea</taxon>
        <taxon>Tetramitia</taxon>
        <taxon>Eutetramitia</taxon>
        <taxon>Acrasidae</taxon>
        <taxon>Acrasis</taxon>
    </lineage>
</organism>